<organism evidence="1 2">
    <name type="scientific">Fibrella aquatilis</name>
    <dbReference type="NCBI Taxonomy" id="2817059"/>
    <lineage>
        <taxon>Bacteria</taxon>
        <taxon>Pseudomonadati</taxon>
        <taxon>Bacteroidota</taxon>
        <taxon>Cytophagia</taxon>
        <taxon>Cytophagales</taxon>
        <taxon>Spirosomataceae</taxon>
        <taxon>Fibrella</taxon>
    </lineage>
</organism>
<dbReference type="RefSeq" id="WP_207335393.1">
    <property type="nucleotide sequence ID" value="NZ_JAFMYU010000006.1"/>
</dbReference>
<comment type="caution">
    <text evidence="1">The sequence shown here is derived from an EMBL/GenBank/DDBJ whole genome shotgun (WGS) entry which is preliminary data.</text>
</comment>
<evidence type="ECO:0000313" key="1">
    <source>
        <dbReference type="EMBL" id="MBO0931437.1"/>
    </source>
</evidence>
<proteinExistence type="predicted"/>
<evidence type="ECO:0000313" key="2">
    <source>
        <dbReference type="Proteomes" id="UP000664795"/>
    </source>
</evidence>
<dbReference type="EMBL" id="JAFMYU010000006">
    <property type="protein sequence ID" value="MBO0931437.1"/>
    <property type="molecule type" value="Genomic_DNA"/>
</dbReference>
<dbReference type="AlphaFoldDB" id="A0A939G328"/>
<protein>
    <submittedName>
        <fullName evidence="1">Uncharacterized protein</fullName>
    </submittedName>
</protein>
<name>A0A939G328_9BACT</name>
<gene>
    <name evidence="1" type="ORF">J2I48_10555</name>
</gene>
<accession>A0A939G328</accession>
<dbReference type="Proteomes" id="UP000664795">
    <property type="component" value="Unassembled WGS sequence"/>
</dbReference>
<keyword evidence="2" id="KW-1185">Reference proteome</keyword>
<sequence length="110" mass="12307">MLYFLPFASSSLQAERIYRRITDRVTSLGYTLSRRRIHDIHYWHEGVAIHETVGVSSANGETVLAIFKAGACFFICTYSRGVVWGDPMMACPSSTDSVDYFDDDVSVATV</sequence>
<reference evidence="1 2" key="1">
    <citation type="submission" date="2021-03" db="EMBL/GenBank/DDBJ databases">
        <title>Fibrella sp. HMF5036 genome sequencing and assembly.</title>
        <authorList>
            <person name="Kang H."/>
            <person name="Kim H."/>
            <person name="Bae S."/>
            <person name="Joh K."/>
        </authorList>
    </citation>
    <scope>NUCLEOTIDE SEQUENCE [LARGE SCALE GENOMIC DNA]</scope>
    <source>
        <strain evidence="1 2">HMF5036</strain>
    </source>
</reference>